<dbReference type="EMBL" id="SGXC01000003">
    <property type="protein sequence ID" value="RZS78865.1"/>
    <property type="molecule type" value="Genomic_DNA"/>
</dbReference>
<keyword evidence="2 6" id="KW-0812">Transmembrane</keyword>
<comment type="caution">
    <text evidence="7">The sequence shown here is derived from an EMBL/GenBank/DDBJ whole genome shotgun (WGS) entry which is preliminary data.</text>
</comment>
<dbReference type="AlphaFoldDB" id="A0A4Q7N9N9"/>
<feature type="compositionally biased region" description="Pro residues" evidence="5">
    <location>
        <begin position="88"/>
        <end position="106"/>
    </location>
</feature>
<keyword evidence="4 6" id="KW-0472">Membrane</keyword>
<dbReference type="Proteomes" id="UP000292445">
    <property type="component" value="Unassembled WGS sequence"/>
</dbReference>
<proteinExistence type="predicted"/>
<evidence type="ECO:0000256" key="3">
    <source>
        <dbReference type="ARBA" id="ARBA00022989"/>
    </source>
</evidence>
<evidence type="ECO:0000256" key="6">
    <source>
        <dbReference type="SAM" id="Phobius"/>
    </source>
</evidence>
<organism evidence="7 8">
    <name type="scientific">Pigmentiphaga kullae</name>
    <dbReference type="NCBI Taxonomy" id="151784"/>
    <lineage>
        <taxon>Bacteria</taxon>
        <taxon>Pseudomonadati</taxon>
        <taxon>Pseudomonadota</taxon>
        <taxon>Betaproteobacteria</taxon>
        <taxon>Burkholderiales</taxon>
        <taxon>Alcaligenaceae</taxon>
        <taxon>Pigmentiphaga</taxon>
    </lineage>
</organism>
<name>A0A4Q7N9N9_9BURK</name>
<dbReference type="Pfam" id="PF13103">
    <property type="entry name" value="TonB_2"/>
    <property type="match status" value="1"/>
</dbReference>
<feature type="compositionally biased region" description="Pro residues" evidence="5">
    <location>
        <begin position="59"/>
        <end position="68"/>
    </location>
</feature>
<dbReference type="Gene3D" id="3.30.1150.10">
    <property type="match status" value="1"/>
</dbReference>
<comment type="subcellular location">
    <subcellularLocation>
        <location evidence="1">Membrane</location>
        <topology evidence="1">Single-pass membrane protein</topology>
    </subcellularLocation>
</comment>
<keyword evidence="3 6" id="KW-1133">Transmembrane helix</keyword>
<dbReference type="RefSeq" id="WP_242621617.1">
    <property type="nucleotide sequence ID" value="NZ_SGXC01000003.1"/>
</dbReference>
<gene>
    <name evidence="7" type="ORF">EV675_5522</name>
</gene>
<evidence type="ECO:0000256" key="1">
    <source>
        <dbReference type="ARBA" id="ARBA00004167"/>
    </source>
</evidence>
<evidence type="ECO:0000313" key="8">
    <source>
        <dbReference type="Proteomes" id="UP000292445"/>
    </source>
</evidence>
<protein>
    <submittedName>
        <fullName evidence="7">Outer membrane transport energization protein TonB</fullName>
    </submittedName>
</protein>
<accession>A0A4Q7N9N9</accession>
<evidence type="ECO:0000256" key="5">
    <source>
        <dbReference type="SAM" id="MobiDB-lite"/>
    </source>
</evidence>
<dbReference type="InterPro" id="IPR006260">
    <property type="entry name" value="TonB/TolA_C"/>
</dbReference>
<dbReference type="GO" id="GO:0016020">
    <property type="term" value="C:membrane"/>
    <property type="evidence" value="ECO:0007669"/>
    <property type="project" value="UniProtKB-SubCell"/>
</dbReference>
<evidence type="ECO:0000256" key="2">
    <source>
        <dbReference type="ARBA" id="ARBA00022692"/>
    </source>
</evidence>
<feature type="region of interest" description="Disordered" evidence="5">
    <location>
        <begin position="56"/>
        <end position="111"/>
    </location>
</feature>
<dbReference type="SUPFAM" id="SSF74653">
    <property type="entry name" value="TolA/TonB C-terminal domain"/>
    <property type="match status" value="1"/>
</dbReference>
<reference evidence="7 8" key="1">
    <citation type="submission" date="2019-02" db="EMBL/GenBank/DDBJ databases">
        <title>Genomic Encyclopedia of Type Strains, Phase IV (KMG-IV): sequencing the most valuable type-strain genomes for metagenomic binning, comparative biology and taxonomic classification.</title>
        <authorList>
            <person name="Goeker M."/>
        </authorList>
    </citation>
    <scope>NUCLEOTIDE SEQUENCE [LARGE SCALE GENOMIC DNA]</scope>
    <source>
        <strain evidence="7 8">K24</strain>
    </source>
</reference>
<keyword evidence="8" id="KW-1185">Reference proteome</keyword>
<feature type="transmembrane region" description="Helical" evidence="6">
    <location>
        <begin position="21"/>
        <end position="42"/>
    </location>
</feature>
<feature type="compositionally biased region" description="Basic and acidic residues" evidence="5">
    <location>
        <begin position="69"/>
        <end position="84"/>
    </location>
</feature>
<evidence type="ECO:0000256" key="4">
    <source>
        <dbReference type="ARBA" id="ARBA00023136"/>
    </source>
</evidence>
<dbReference type="NCBIfam" id="TIGR01352">
    <property type="entry name" value="tonB_Cterm"/>
    <property type="match status" value="1"/>
</dbReference>
<evidence type="ECO:0000313" key="7">
    <source>
        <dbReference type="EMBL" id="RZS78865.1"/>
    </source>
</evidence>
<sequence>MISRDPVARQASPGSRLWRRWGGLVIGLGVAAILAGLLWYLLADTASTKREVAATPMLMLPPPPPPPPEPEKLPEPEPEIKPEVVEPEPTPIEPLDAPPEDAPPSPSQDLGDPVTIDGAAQAGSDAFGVAAGRGGGSSGAGRGGMGNSSYASYYSSALQRLLARDARTRQLAFQDIRIDLWLTADGRVAKAQLVQSTGDAEVDKTVLAAVRDADAIDERPPASMRYPMRLTIKGQRPS</sequence>